<dbReference type="Gene3D" id="1.10.510.10">
    <property type="entry name" value="Transferase(Phosphotransferase) domain 1"/>
    <property type="match status" value="1"/>
</dbReference>
<dbReference type="PANTHER" id="PTHR45621">
    <property type="entry name" value="OS01G0588500 PROTEIN-RELATED"/>
    <property type="match status" value="1"/>
</dbReference>
<dbReference type="InterPro" id="IPR011009">
    <property type="entry name" value="Kinase-like_dom_sf"/>
</dbReference>
<dbReference type="AlphaFoldDB" id="A0AA88WP35"/>
<evidence type="ECO:0008006" key="3">
    <source>
        <dbReference type="Google" id="ProtNLM"/>
    </source>
</evidence>
<keyword evidence="2" id="KW-1185">Reference proteome</keyword>
<sequence>MFVPSPKNDQPCFKKLSFAELKGITKNFSMDLVLDEGGFGMVFKATINEVTYSPSKAGTGMVVAVKRFNTDCLKGLRGGQDLKICDKYVTAFADDADAALSWATRLKIATGAAQGLAFLHVTAKQVMYFDLKASNVLLDKA</sequence>
<dbReference type="GO" id="GO:0004672">
    <property type="term" value="F:protein kinase activity"/>
    <property type="evidence" value="ECO:0007669"/>
    <property type="project" value="InterPro"/>
</dbReference>
<dbReference type="SUPFAM" id="SSF56112">
    <property type="entry name" value="Protein kinase-like (PK-like)"/>
    <property type="match status" value="1"/>
</dbReference>
<dbReference type="PROSITE" id="PS00108">
    <property type="entry name" value="PROTEIN_KINASE_ST"/>
    <property type="match status" value="1"/>
</dbReference>
<proteinExistence type="predicted"/>
<protein>
    <recommendedName>
        <fullName evidence="3">Protein kinase domain-containing protein</fullName>
    </recommendedName>
</protein>
<dbReference type="Proteomes" id="UP001188597">
    <property type="component" value="Unassembled WGS sequence"/>
</dbReference>
<dbReference type="Gene3D" id="3.30.200.20">
    <property type="entry name" value="Phosphorylase Kinase, domain 1"/>
    <property type="match status" value="1"/>
</dbReference>
<name>A0AA88WP35_9ASTE</name>
<reference evidence="1" key="1">
    <citation type="submission" date="2022-12" db="EMBL/GenBank/DDBJ databases">
        <title>Draft genome assemblies for two species of Escallonia (Escalloniales).</title>
        <authorList>
            <person name="Chanderbali A."/>
            <person name="Dervinis C."/>
            <person name="Anghel I."/>
            <person name="Soltis D."/>
            <person name="Soltis P."/>
            <person name="Zapata F."/>
        </authorList>
    </citation>
    <scope>NUCLEOTIDE SEQUENCE</scope>
    <source>
        <strain evidence="1">UCBG64.0493</strain>
        <tissue evidence="1">Leaf</tissue>
    </source>
</reference>
<gene>
    <name evidence="1" type="ORF">RJ639_035354</name>
</gene>
<comment type="caution">
    <text evidence="1">The sequence shown here is derived from an EMBL/GenBank/DDBJ whole genome shotgun (WGS) entry which is preliminary data.</text>
</comment>
<organism evidence="1 2">
    <name type="scientific">Escallonia herrerae</name>
    <dbReference type="NCBI Taxonomy" id="1293975"/>
    <lineage>
        <taxon>Eukaryota</taxon>
        <taxon>Viridiplantae</taxon>
        <taxon>Streptophyta</taxon>
        <taxon>Embryophyta</taxon>
        <taxon>Tracheophyta</taxon>
        <taxon>Spermatophyta</taxon>
        <taxon>Magnoliopsida</taxon>
        <taxon>eudicotyledons</taxon>
        <taxon>Gunneridae</taxon>
        <taxon>Pentapetalae</taxon>
        <taxon>asterids</taxon>
        <taxon>campanulids</taxon>
        <taxon>Escalloniales</taxon>
        <taxon>Escalloniaceae</taxon>
        <taxon>Escallonia</taxon>
    </lineage>
</organism>
<dbReference type="InterPro" id="IPR050823">
    <property type="entry name" value="Plant_Ser_Thr_Prot_Kinase"/>
</dbReference>
<dbReference type="EMBL" id="JAVXUP010000315">
    <property type="protein sequence ID" value="KAK3031197.1"/>
    <property type="molecule type" value="Genomic_DNA"/>
</dbReference>
<evidence type="ECO:0000313" key="2">
    <source>
        <dbReference type="Proteomes" id="UP001188597"/>
    </source>
</evidence>
<dbReference type="InterPro" id="IPR008271">
    <property type="entry name" value="Ser/Thr_kinase_AS"/>
</dbReference>
<accession>A0AA88WP35</accession>
<evidence type="ECO:0000313" key="1">
    <source>
        <dbReference type="EMBL" id="KAK3031197.1"/>
    </source>
</evidence>